<reference evidence="2 3" key="1">
    <citation type="submission" date="2016-10" db="EMBL/GenBank/DDBJ databases">
        <authorList>
            <person name="de Groot N.N."/>
        </authorList>
    </citation>
    <scope>NUCLEOTIDE SEQUENCE [LARGE SCALE GENOMIC DNA]</scope>
    <source>
        <strain evidence="2 3">DSM 16619</strain>
    </source>
</reference>
<evidence type="ECO:0000256" key="1">
    <source>
        <dbReference type="SAM" id="Phobius"/>
    </source>
</evidence>
<gene>
    <name evidence="2" type="ORF">SAMN05192589_103190</name>
</gene>
<accession>A0A1G6PAI3</accession>
<dbReference type="RefSeq" id="WP_092741410.1">
    <property type="nucleotide sequence ID" value="NZ_FMZC01000003.1"/>
</dbReference>
<keyword evidence="1" id="KW-0472">Membrane</keyword>
<evidence type="ECO:0000313" key="2">
    <source>
        <dbReference type="EMBL" id="SDC77242.1"/>
    </source>
</evidence>
<sequence>MQDIHHIRKTMLWGAPLYLAITAGCLFVVVHELIPTLKAIASRAPAVRIAPAAQLAPFIATFCLIGVLLGMMRSVPASERLIQKFERAFNIAVWIGMIALLLIPVTSVTQRFYMPSVGYSMCSELQGNPTMWFTDWVRDPTWCVRGKSLEWVNEQARNAEKN</sequence>
<dbReference type="EMBL" id="FMZC01000003">
    <property type="protein sequence ID" value="SDC77242.1"/>
    <property type="molecule type" value="Genomic_DNA"/>
</dbReference>
<organism evidence="2 3">
    <name type="scientific">Paracidovorax valerianellae</name>
    <dbReference type="NCBI Taxonomy" id="187868"/>
    <lineage>
        <taxon>Bacteria</taxon>
        <taxon>Pseudomonadati</taxon>
        <taxon>Pseudomonadota</taxon>
        <taxon>Betaproteobacteria</taxon>
        <taxon>Burkholderiales</taxon>
        <taxon>Comamonadaceae</taxon>
        <taxon>Paracidovorax</taxon>
    </lineage>
</organism>
<keyword evidence="3" id="KW-1185">Reference proteome</keyword>
<dbReference type="AlphaFoldDB" id="A0A1G6PAI3"/>
<name>A0A1G6PAI3_9BURK</name>
<evidence type="ECO:0000313" key="3">
    <source>
        <dbReference type="Proteomes" id="UP000198781"/>
    </source>
</evidence>
<dbReference type="STRING" id="187868.SAMN05192589_103190"/>
<dbReference type="OrthoDB" id="8811685at2"/>
<dbReference type="Proteomes" id="UP000198781">
    <property type="component" value="Unassembled WGS sequence"/>
</dbReference>
<feature type="transmembrane region" description="Helical" evidence="1">
    <location>
        <begin position="91"/>
        <end position="113"/>
    </location>
</feature>
<feature type="transmembrane region" description="Helical" evidence="1">
    <location>
        <begin position="12"/>
        <end position="34"/>
    </location>
</feature>
<proteinExistence type="predicted"/>
<feature type="transmembrane region" description="Helical" evidence="1">
    <location>
        <begin position="46"/>
        <end position="70"/>
    </location>
</feature>
<keyword evidence="1" id="KW-1133">Transmembrane helix</keyword>
<keyword evidence="1" id="KW-0812">Transmembrane</keyword>
<protein>
    <submittedName>
        <fullName evidence="2">Uncharacterized protein</fullName>
    </submittedName>
</protein>